<dbReference type="InterPro" id="IPR036397">
    <property type="entry name" value="RNaseH_sf"/>
</dbReference>
<evidence type="ECO:0000313" key="3">
    <source>
        <dbReference type="EMBL" id="KAF0751097.1"/>
    </source>
</evidence>
<dbReference type="GO" id="GO:0003676">
    <property type="term" value="F:nucleic acid binding"/>
    <property type="evidence" value="ECO:0007669"/>
    <property type="project" value="InterPro"/>
</dbReference>
<evidence type="ECO:0000313" key="4">
    <source>
        <dbReference type="Proteomes" id="UP000478052"/>
    </source>
</evidence>
<dbReference type="EMBL" id="VUJU01005475">
    <property type="protein sequence ID" value="KAF0751097.1"/>
    <property type="molecule type" value="Genomic_DNA"/>
</dbReference>
<keyword evidence="1" id="KW-0812">Transmembrane</keyword>
<proteinExistence type="predicted"/>
<dbReference type="PANTHER" id="PTHR47331">
    <property type="entry name" value="PHD-TYPE DOMAIN-CONTAINING PROTEIN"/>
    <property type="match status" value="1"/>
</dbReference>
<feature type="domain" description="DUF5641" evidence="2">
    <location>
        <begin position="136"/>
        <end position="229"/>
    </location>
</feature>
<accession>A0A6G0Y8A7</accession>
<dbReference type="PANTHER" id="PTHR47331:SF1">
    <property type="entry name" value="GAG-LIKE PROTEIN"/>
    <property type="match status" value="1"/>
</dbReference>
<keyword evidence="1" id="KW-1133">Transmembrane helix</keyword>
<dbReference type="Pfam" id="PF18701">
    <property type="entry name" value="DUF5641"/>
    <property type="match status" value="1"/>
</dbReference>
<comment type="caution">
    <text evidence="3">The sequence shown here is derived from an EMBL/GenBank/DDBJ whole genome shotgun (WGS) entry which is preliminary data.</text>
</comment>
<dbReference type="Proteomes" id="UP000478052">
    <property type="component" value="Unassembled WGS sequence"/>
</dbReference>
<evidence type="ECO:0000256" key="1">
    <source>
        <dbReference type="SAM" id="Phobius"/>
    </source>
</evidence>
<organism evidence="3 4">
    <name type="scientific">Aphis craccivora</name>
    <name type="common">Cowpea aphid</name>
    <dbReference type="NCBI Taxonomy" id="307492"/>
    <lineage>
        <taxon>Eukaryota</taxon>
        <taxon>Metazoa</taxon>
        <taxon>Ecdysozoa</taxon>
        <taxon>Arthropoda</taxon>
        <taxon>Hexapoda</taxon>
        <taxon>Insecta</taxon>
        <taxon>Pterygota</taxon>
        <taxon>Neoptera</taxon>
        <taxon>Paraneoptera</taxon>
        <taxon>Hemiptera</taxon>
        <taxon>Sternorrhyncha</taxon>
        <taxon>Aphidomorpha</taxon>
        <taxon>Aphidoidea</taxon>
        <taxon>Aphididae</taxon>
        <taxon>Aphidini</taxon>
        <taxon>Aphis</taxon>
        <taxon>Aphis</taxon>
    </lineage>
</organism>
<name>A0A6G0Y8A7_APHCR</name>
<dbReference type="OrthoDB" id="6622149at2759"/>
<gene>
    <name evidence="3" type="ORF">FWK35_00021016</name>
</gene>
<keyword evidence="1" id="KW-0472">Membrane</keyword>
<dbReference type="AlphaFoldDB" id="A0A6G0Y8A7"/>
<reference evidence="3 4" key="1">
    <citation type="submission" date="2019-08" db="EMBL/GenBank/DDBJ databases">
        <title>Whole genome of Aphis craccivora.</title>
        <authorList>
            <person name="Voronova N.V."/>
            <person name="Shulinski R.S."/>
            <person name="Bandarenka Y.V."/>
            <person name="Zhorov D.G."/>
            <person name="Warner D."/>
        </authorList>
    </citation>
    <scope>NUCLEOTIDE SEQUENCE [LARGE SCALE GENOMIC DNA]</scope>
    <source>
        <strain evidence="3">180601</strain>
        <tissue evidence="3">Whole Body</tissue>
    </source>
</reference>
<keyword evidence="4" id="KW-1185">Reference proteome</keyword>
<dbReference type="InterPro" id="IPR040676">
    <property type="entry name" value="DUF5641"/>
</dbReference>
<evidence type="ECO:0000259" key="2">
    <source>
        <dbReference type="Pfam" id="PF18701"/>
    </source>
</evidence>
<sequence length="232" mass="26818">MLFVTVCFKEYPDFPVGTFNRITFWVVHCSVDTLDFQFLYFSGPFFVTFFGGLWEAAVRSAKRLLIRTMGTHVLTYEEFTTLLTRVEAVLNSRPLTPLTTDPADLDYLSPGHFLIGQPLLAVPPRVSFESRINLTQRWKLLDQYHQSFWRRWSTEYLTSLQGRSKWTIEAPNVRVNDMVVIIDNQSLPLTWRLGRILEVLPGNDGVVRVVRLLTRQGEITRPITKIIVLPAQ</sequence>
<protein>
    <submittedName>
        <fullName evidence="3">Integrase catalytic domain-containing protein</fullName>
    </submittedName>
</protein>
<dbReference type="Gene3D" id="3.30.420.10">
    <property type="entry name" value="Ribonuclease H-like superfamily/Ribonuclease H"/>
    <property type="match status" value="1"/>
</dbReference>
<feature type="transmembrane region" description="Helical" evidence="1">
    <location>
        <begin position="38"/>
        <end position="58"/>
    </location>
</feature>